<feature type="domain" description="Glycosyltransferase 2-like" evidence="1">
    <location>
        <begin position="5"/>
        <end position="153"/>
    </location>
</feature>
<accession>A0A4Q2JW20</accession>
<dbReference type="InterPro" id="IPR029044">
    <property type="entry name" value="Nucleotide-diphossugar_trans"/>
</dbReference>
<protein>
    <submittedName>
        <fullName evidence="2">Glycosyltransferase</fullName>
    </submittedName>
</protein>
<keyword evidence="2" id="KW-0808">Transferase</keyword>
<proteinExistence type="predicted"/>
<dbReference type="InterPro" id="IPR001173">
    <property type="entry name" value="Glyco_trans_2-like"/>
</dbReference>
<keyword evidence="3" id="KW-1185">Reference proteome</keyword>
<dbReference type="EMBL" id="SDPW01000001">
    <property type="protein sequence ID" value="RXZ53215.1"/>
    <property type="molecule type" value="Genomic_DNA"/>
</dbReference>
<name>A0A4Q2JW20_9ACTN</name>
<dbReference type="Gene3D" id="3.90.550.10">
    <property type="entry name" value="Spore Coat Polysaccharide Biosynthesis Protein SpsA, Chain A"/>
    <property type="match status" value="1"/>
</dbReference>
<evidence type="ECO:0000259" key="1">
    <source>
        <dbReference type="Pfam" id="PF00535"/>
    </source>
</evidence>
<dbReference type="CDD" id="cd00761">
    <property type="entry name" value="Glyco_tranf_GTA_type"/>
    <property type="match status" value="1"/>
</dbReference>
<dbReference type="AlphaFoldDB" id="A0A4Q2JW20"/>
<dbReference type="Pfam" id="PF00535">
    <property type="entry name" value="Glycos_transf_2"/>
    <property type="match status" value="1"/>
</dbReference>
<comment type="caution">
    <text evidence="2">The sequence shown here is derived from an EMBL/GenBank/DDBJ whole genome shotgun (WGS) entry which is preliminary data.</text>
</comment>
<dbReference type="OrthoDB" id="396512at2"/>
<reference evidence="2 3" key="1">
    <citation type="submission" date="2019-01" db="EMBL/GenBank/DDBJ databases">
        <title>Senegalimassilia sp. nov. KGMB04484 isolated human feces.</title>
        <authorList>
            <person name="Han K.-I."/>
            <person name="Kim J.-S."/>
            <person name="Lee K.C."/>
            <person name="Suh M.K."/>
            <person name="Eom M.K."/>
            <person name="Lee J.H."/>
            <person name="Park S.-H."/>
            <person name="Kang S.W."/>
            <person name="Park J.-E."/>
            <person name="Oh B.S."/>
            <person name="Yu S.Y."/>
            <person name="Choi S.-H."/>
            <person name="Lee D.H."/>
            <person name="Yoon H."/>
            <person name="Kim B.-Y."/>
            <person name="Lee J.H."/>
            <person name="Lee J.-S."/>
        </authorList>
    </citation>
    <scope>NUCLEOTIDE SEQUENCE [LARGE SCALE GENOMIC DNA]</scope>
    <source>
        <strain evidence="2 3">KGMB04484</strain>
    </source>
</reference>
<dbReference type="PANTHER" id="PTHR22916:SF3">
    <property type="entry name" value="UDP-GLCNAC:BETAGAL BETA-1,3-N-ACETYLGLUCOSAMINYLTRANSFERASE-LIKE PROTEIN 1"/>
    <property type="match status" value="1"/>
</dbReference>
<sequence length="345" mass="39634">MKTISFAIPCYNSAEYMDKCIESILACGGAQGTDDIEIIIVDDGSAKDNTAEKADEWRARHPGVIKAVHQENGGHGQAVNTGLANATGLYFKVVDSDDWLDRRAMEDVMAYVRSQVGRQAPTDLVIANYVYEKVHENTRTVMHYRNVFPEGREFGWADVGHFNPSQYLLMHSVIYRTELLRGMGLQLPKHTFYVDNIFVYVPLPHVKTIYYLDVDMYRYFIGREDQSVNESVMMSRIDQQLRVTRIMIDAVQLPSGVAEKRLERYMENYLSMMMCICSIFLRMINTDEAEDEREAIWAYLKQHNPDVYRHVRRSVLNMGTNIPTKAGRAIGITGYHVAQKIFKFN</sequence>
<dbReference type="Proteomes" id="UP000293345">
    <property type="component" value="Unassembled WGS sequence"/>
</dbReference>
<dbReference type="GO" id="GO:0016758">
    <property type="term" value="F:hexosyltransferase activity"/>
    <property type="evidence" value="ECO:0007669"/>
    <property type="project" value="UniProtKB-ARBA"/>
</dbReference>
<dbReference type="PANTHER" id="PTHR22916">
    <property type="entry name" value="GLYCOSYLTRANSFERASE"/>
    <property type="match status" value="1"/>
</dbReference>
<evidence type="ECO:0000313" key="3">
    <source>
        <dbReference type="Proteomes" id="UP000293345"/>
    </source>
</evidence>
<gene>
    <name evidence="2" type="ORF">ET524_00880</name>
</gene>
<evidence type="ECO:0000313" key="2">
    <source>
        <dbReference type="EMBL" id="RXZ53215.1"/>
    </source>
</evidence>
<dbReference type="RefSeq" id="WP_129422946.1">
    <property type="nucleotide sequence ID" value="NZ_SDPW01000001.1"/>
</dbReference>
<organism evidence="2 3">
    <name type="scientific">Senegalimassilia faecalis</name>
    <dbReference type="NCBI Taxonomy" id="2509433"/>
    <lineage>
        <taxon>Bacteria</taxon>
        <taxon>Bacillati</taxon>
        <taxon>Actinomycetota</taxon>
        <taxon>Coriobacteriia</taxon>
        <taxon>Coriobacteriales</taxon>
        <taxon>Coriobacteriaceae</taxon>
        <taxon>Senegalimassilia</taxon>
    </lineage>
</organism>
<dbReference type="SUPFAM" id="SSF53448">
    <property type="entry name" value="Nucleotide-diphospho-sugar transferases"/>
    <property type="match status" value="1"/>
</dbReference>